<dbReference type="EMBL" id="BGZK01002764">
    <property type="protein sequence ID" value="GBP96288.1"/>
    <property type="molecule type" value="Genomic_DNA"/>
</dbReference>
<comment type="caution">
    <text evidence="1">The sequence shown here is derived from an EMBL/GenBank/DDBJ whole genome shotgun (WGS) entry which is preliminary data.</text>
</comment>
<reference evidence="1 2" key="1">
    <citation type="journal article" date="2019" name="Commun. Biol.">
        <title>The bagworm genome reveals a unique fibroin gene that provides high tensile strength.</title>
        <authorList>
            <person name="Kono N."/>
            <person name="Nakamura H."/>
            <person name="Ohtoshi R."/>
            <person name="Tomita M."/>
            <person name="Numata K."/>
            <person name="Arakawa K."/>
        </authorList>
    </citation>
    <scope>NUCLEOTIDE SEQUENCE [LARGE SCALE GENOMIC DNA]</scope>
</reference>
<dbReference type="SUPFAM" id="SSF101898">
    <property type="entry name" value="NHL repeat"/>
    <property type="match status" value="1"/>
</dbReference>
<dbReference type="AlphaFoldDB" id="A0A4C2A859"/>
<gene>
    <name evidence="1" type="ORF">EVAR_70411_1</name>
</gene>
<protein>
    <recommendedName>
        <fullName evidence="3">Ommochrome-binding protein</fullName>
    </recommendedName>
</protein>
<dbReference type="InterPro" id="IPR015943">
    <property type="entry name" value="WD40/YVTN_repeat-like_dom_sf"/>
</dbReference>
<keyword evidence="2" id="KW-1185">Reference proteome</keyword>
<dbReference type="OrthoDB" id="7452594at2759"/>
<sequence>MTKTYVLDLKTKIVTEVQGIQHAMGSVVHNDDFLIGTNNGLYKYDTKSKNVTLYGMERTTFYNVFKYNNKIYYIDYPKKDLYVVIDNTASVLFSNSQIEAFALDSYDNYYFGNVSGWYYGNLATKTNDYVAQSNETPFDNFIINPTNEIVYASSHYGVFKISRDYGNFKRICTKAMLDIVFESNGNIIYSDEEHIVRLKQTNKSCQQ</sequence>
<accession>A0A4C2A859</accession>
<evidence type="ECO:0008006" key="3">
    <source>
        <dbReference type="Google" id="ProtNLM"/>
    </source>
</evidence>
<organism evidence="1 2">
    <name type="scientific">Eumeta variegata</name>
    <name type="common">Bagworm moth</name>
    <name type="synonym">Eumeta japonica</name>
    <dbReference type="NCBI Taxonomy" id="151549"/>
    <lineage>
        <taxon>Eukaryota</taxon>
        <taxon>Metazoa</taxon>
        <taxon>Ecdysozoa</taxon>
        <taxon>Arthropoda</taxon>
        <taxon>Hexapoda</taxon>
        <taxon>Insecta</taxon>
        <taxon>Pterygota</taxon>
        <taxon>Neoptera</taxon>
        <taxon>Endopterygota</taxon>
        <taxon>Lepidoptera</taxon>
        <taxon>Glossata</taxon>
        <taxon>Ditrysia</taxon>
        <taxon>Tineoidea</taxon>
        <taxon>Psychidae</taxon>
        <taxon>Oiketicinae</taxon>
        <taxon>Eumeta</taxon>
    </lineage>
</organism>
<evidence type="ECO:0000313" key="1">
    <source>
        <dbReference type="EMBL" id="GBP96288.1"/>
    </source>
</evidence>
<name>A0A4C2A859_EUMVA</name>
<dbReference type="Gene3D" id="2.130.10.10">
    <property type="entry name" value="YVTN repeat-like/Quinoprotein amine dehydrogenase"/>
    <property type="match status" value="1"/>
</dbReference>
<dbReference type="Proteomes" id="UP000299102">
    <property type="component" value="Unassembled WGS sequence"/>
</dbReference>
<evidence type="ECO:0000313" key="2">
    <source>
        <dbReference type="Proteomes" id="UP000299102"/>
    </source>
</evidence>
<proteinExistence type="predicted"/>